<dbReference type="SUPFAM" id="SSF54786">
    <property type="entry name" value="YcfA/nrd intein domain"/>
    <property type="match status" value="1"/>
</dbReference>
<dbReference type="GO" id="GO:0004519">
    <property type="term" value="F:endonuclease activity"/>
    <property type="evidence" value="ECO:0007669"/>
    <property type="project" value="UniProtKB-KW"/>
</dbReference>
<evidence type="ECO:0000256" key="3">
    <source>
        <dbReference type="ARBA" id="ARBA00022722"/>
    </source>
</evidence>
<reference evidence="8 9" key="1">
    <citation type="submission" date="2020-08" db="EMBL/GenBank/DDBJ databases">
        <title>Genomic Encyclopedia of Type Strains, Phase IV (KMG-IV): sequencing the most valuable type-strain genomes for metagenomic binning, comparative biology and taxonomic classification.</title>
        <authorList>
            <person name="Goeker M."/>
        </authorList>
    </citation>
    <scope>NUCLEOTIDE SEQUENCE [LARGE SCALE GENOMIC DNA]</scope>
    <source>
        <strain evidence="8 9">DSM 25481</strain>
    </source>
</reference>
<dbReference type="InterPro" id="IPR012933">
    <property type="entry name" value="HicA_mRNA_interferase"/>
</dbReference>
<evidence type="ECO:0000256" key="2">
    <source>
        <dbReference type="ARBA" id="ARBA00022649"/>
    </source>
</evidence>
<keyword evidence="6" id="KW-0694">RNA-binding</keyword>
<dbReference type="Gene3D" id="3.30.920.30">
    <property type="entry name" value="Hypothetical protein"/>
    <property type="match status" value="1"/>
</dbReference>
<dbReference type="GO" id="GO:0003729">
    <property type="term" value="F:mRNA binding"/>
    <property type="evidence" value="ECO:0007669"/>
    <property type="project" value="InterPro"/>
</dbReference>
<sequence length="62" mass="7056">MPKAEDHQPTIVRRLLAEGWKNEGGKEHDKFTKAGRKPIFVPRHRWLSPGVARNIAKAAGWN</sequence>
<comment type="caution">
    <text evidence="8">The sequence shown here is derived from an EMBL/GenBank/DDBJ whole genome shotgun (WGS) entry which is preliminary data.</text>
</comment>
<dbReference type="Pfam" id="PF07927">
    <property type="entry name" value="HicA_toxin"/>
    <property type="match status" value="1"/>
</dbReference>
<keyword evidence="4" id="KW-0255">Endonuclease</keyword>
<keyword evidence="5" id="KW-0378">Hydrolase</keyword>
<dbReference type="EMBL" id="JACIDR010000002">
    <property type="protein sequence ID" value="MBB3972760.1"/>
    <property type="molecule type" value="Genomic_DNA"/>
</dbReference>
<evidence type="ECO:0000256" key="7">
    <source>
        <dbReference type="ARBA" id="ARBA00023016"/>
    </source>
</evidence>
<organism evidence="8 9">
    <name type="scientific">Hansschlegelia beijingensis</name>
    <dbReference type="NCBI Taxonomy" id="1133344"/>
    <lineage>
        <taxon>Bacteria</taxon>
        <taxon>Pseudomonadati</taxon>
        <taxon>Pseudomonadota</taxon>
        <taxon>Alphaproteobacteria</taxon>
        <taxon>Hyphomicrobiales</taxon>
        <taxon>Methylopilaceae</taxon>
        <taxon>Hansschlegelia</taxon>
    </lineage>
</organism>
<dbReference type="RefSeq" id="WP_183394644.1">
    <property type="nucleotide sequence ID" value="NZ_JACIDR010000002.1"/>
</dbReference>
<comment type="similarity">
    <text evidence="1">Belongs to the HicA mRNA interferase family.</text>
</comment>
<dbReference type="Proteomes" id="UP000528964">
    <property type="component" value="Unassembled WGS sequence"/>
</dbReference>
<proteinExistence type="inferred from homology"/>
<evidence type="ECO:0000256" key="5">
    <source>
        <dbReference type="ARBA" id="ARBA00022801"/>
    </source>
</evidence>
<protein>
    <recommendedName>
        <fullName evidence="10">Type II toxin-antitoxin system HicA family toxin</fullName>
    </recommendedName>
</protein>
<name>A0A7W6CX63_9HYPH</name>
<keyword evidence="3" id="KW-0540">Nuclease</keyword>
<evidence type="ECO:0000256" key="4">
    <source>
        <dbReference type="ARBA" id="ARBA00022759"/>
    </source>
</evidence>
<dbReference type="AlphaFoldDB" id="A0A7W6CX63"/>
<dbReference type="GO" id="GO:0016787">
    <property type="term" value="F:hydrolase activity"/>
    <property type="evidence" value="ECO:0007669"/>
    <property type="project" value="UniProtKB-KW"/>
</dbReference>
<evidence type="ECO:0000256" key="1">
    <source>
        <dbReference type="ARBA" id="ARBA00006620"/>
    </source>
</evidence>
<evidence type="ECO:0000313" key="9">
    <source>
        <dbReference type="Proteomes" id="UP000528964"/>
    </source>
</evidence>
<accession>A0A7W6CX63</accession>
<evidence type="ECO:0000313" key="8">
    <source>
        <dbReference type="EMBL" id="MBB3972760.1"/>
    </source>
</evidence>
<keyword evidence="7" id="KW-0346">Stress response</keyword>
<keyword evidence="2" id="KW-1277">Toxin-antitoxin system</keyword>
<evidence type="ECO:0008006" key="10">
    <source>
        <dbReference type="Google" id="ProtNLM"/>
    </source>
</evidence>
<dbReference type="InterPro" id="IPR038570">
    <property type="entry name" value="HicA_sf"/>
</dbReference>
<evidence type="ECO:0000256" key="6">
    <source>
        <dbReference type="ARBA" id="ARBA00022884"/>
    </source>
</evidence>
<keyword evidence="9" id="KW-1185">Reference proteome</keyword>
<gene>
    <name evidence="8" type="ORF">GGR24_001417</name>
</gene>